<comment type="caution">
    <text evidence="1">The sequence shown here is derived from an EMBL/GenBank/DDBJ whole genome shotgun (WGS) entry which is preliminary data.</text>
</comment>
<dbReference type="PANTHER" id="PTHR38436">
    <property type="entry name" value="POLYKETIDE CYCLASE SNOAL-LIKE DOMAIN"/>
    <property type="match status" value="1"/>
</dbReference>
<dbReference type="Pfam" id="PF07366">
    <property type="entry name" value="SnoaL"/>
    <property type="match status" value="1"/>
</dbReference>
<dbReference type="Proteomes" id="UP000580861">
    <property type="component" value="Unassembled WGS sequence"/>
</dbReference>
<dbReference type="Gene3D" id="3.10.450.50">
    <property type="match status" value="1"/>
</dbReference>
<dbReference type="InterPro" id="IPR009959">
    <property type="entry name" value="Cyclase_SnoaL-like"/>
</dbReference>
<gene>
    <name evidence="1" type="ORF">HDA45_000313</name>
</gene>
<organism evidence="1 2">
    <name type="scientific">Amycolatopsis umgeniensis</name>
    <dbReference type="NCBI Taxonomy" id="336628"/>
    <lineage>
        <taxon>Bacteria</taxon>
        <taxon>Bacillati</taxon>
        <taxon>Actinomycetota</taxon>
        <taxon>Actinomycetes</taxon>
        <taxon>Pseudonocardiales</taxon>
        <taxon>Pseudonocardiaceae</taxon>
        <taxon>Amycolatopsis</taxon>
    </lineage>
</organism>
<reference evidence="1 2" key="1">
    <citation type="submission" date="2020-08" db="EMBL/GenBank/DDBJ databases">
        <title>Sequencing the genomes of 1000 actinobacteria strains.</title>
        <authorList>
            <person name="Klenk H.-P."/>
        </authorList>
    </citation>
    <scope>NUCLEOTIDE SEQUENCE [LARGE SCALE GENOMIC DNA]</scope>
    <source>
        <strain evidence="1 2">DSM 45272</strain>
    </source>
</reference>
<dbReference type="RefSeq" id="WP_184891510.1">
    <property type="nucleotide sequence ID" value="NZ_JACHMX010000001.1"/>
</dbReference>
<evidence type="ECO:0000313" key="1">
    <source>
        <dbReference type="EMBL" id="MBB5850226.1"/>
    </source>
</evidence>
<dbReference type="GO" id="GO:0030638">
    <property type="term" value="P:polyketide metabolic process"/>
    <property type="evidence" value="ECO:0007669"/>
    <property type="project" value="InterPro"/>
</dbReference>
<keyword evidence="2" id="KW-1185">Reference proteome</keyword>
<protein>
    <submittedName>
        <fullName evidence="1">Putative ester cyclase</fullName>
    </submittedName>
</protein>
<dbReference type="AlphaFoldDB" id="A0A841AQR3"/>
<dbReference type="PANTHER" id="PTHR38436:SF1">
    <property type="entry name" value="ESTER CYCLASE"/>
    <property type="match status" value="1"/>
</dbReference>
<name>A0A841AQR3_9PSEU</name>
<accession>A0A841AQR3</accession>
<sequence length="145" mass="16040">MTDELVESWIGLWNGALALTDTTVHEDFTWHAAPLDGGPVRATTGRENLKTWVGGLRAAFPDLLFTVHIGPIVDGAFIVLRWLAEGTYRGGFPGADEGQVGRRVSFHGTDILRVDGDLIAEYWINADILWLFEQLGVRELPVRTP</sequence>
<dbReference type="SUPFAM" id="SSF54427">
    <property type="entry name" value="NTF2-like"/>
    <property type="match status" value="1"/>
</dbReference>
<proteinExistence type="predicted"/>
<dbReference type="EMBL" id="JACHMX010000001">
    <property type="protein sequence ID" value="MBB5850226.1"/>
    <property type="molecule type" value="Genomic_DNA"/>
</dbReference>
<evidence type="ECO:0000313" key="2">
    <source>
        <dbReference type="Proteomes" id="UP000580861"/>
    </source>
</evidence>
<dbReference type="InterPro" id="IPR032710">
    <property type="entry name" value="NTF2-like_dom_sf"/>
</dbReference>